<sequence length="473" mass="53745">MKCYTGKVTGAVLLLAGLGAQAADTPAAKPHIVSQAINPLQLYRFNDRLNMVSEVKFSDGNQVERWVALDCKNKTSERLYWDLFDSDGNKKLRYYGDRYGRYAPAQPDPHEQRENIDSLCGAKINNSDWVYVEKRNKYDNATLLDVANIQKINDILLLRIGYSYNEIHYDPPYDAPYDLKLENHVYDCAKGKDVVIAGLDVDGKGYITDGIINKAIQDRQADFSNTPDVEKLFKTLCTLDDVSRYKGLGKYHPVQNKTVSSLSGPELPDFTDNKPDWLKQFPIPEAVQKTATRVVQRWAEPKFTRIGWTEYTREDDKIPVVLDAQPDRLVRRLENYKIFTGQRIMVANLAQLEGAISMSRLPSITQRIDTDLRFPLIQGQRFSLGMTQKNEQTGTVTTFTRQCEVTGSGEATEINPAFSGKYWHVDCEEKDEDGVEKSRNAFLTDLNIFLPLARTDSKGKTTPVHYQDVTITR</sequence>
<proteinExistence type="predicted"/>
<organism evidence="2 3">
    <name type="scientific">Siccibacter turicensis</name>
    <dbReference type="NCBI Taxonomy" id="357233"/>
    <lineage>
        <taxon>Bacteria</taxon>
        <taxon>Pseudomonadati</taxon>
        <taxon>Pseudomonadota</taxon>
        <taxon>Gammaproteobacteria</taxon>
        <taxon>Enterobacterales</taxon>
        <taxon>Enterobacteriaceae</taxon>
        <taxon>Siccibacter</taxon>
    </lineage>
</organism>
<dbReference type="AlphaFoldDB" id="A0A2P8VP58"/>
<evidence type="ECO:0000313" key="2">
    <source>
        <dbReference type="EMBL" id="PSN08868.1"/>
    </source>
</evidence>
<accession>A0A2P8VP58</accession>
<keyword evidence="3" id="KW-1185">Reference proteome</keyword>
<protein>
    <submittedName>
        <fullName evidence="2">Uncharacterized protein</fullName>
    </submittedName>
</protein>
<keyword evidence="1" id="KW-0732">Signal</keyword>
<reference evidence="2 3" key="1">
    <citation type="submission" date="2018-03" db="EMBL/GenBank/DDBJ databases">
        <title>Draft genome sequence of the first documented clinical Siccibacter turicensis isolate in Austria.</title>
        <authorList>
            <person name="Lepuschitz S."/>
            <person name="Pekard-Amenitsch S."/>
            <person name="Haunold R."/>
            <person name="Schill S."/>
            <person name="Mach R."/>
            <person name="Allerberger F."/>
            <person name="Ruppitsch W."/>
            <person name="Forsythe S.J."/>
        </authorList>
    </citation>
    <scope>NUCLEOTIDE SEQUENCE [LARGE SCALE GENOMIC DNA]</scope>
    <source>
        <strain evidence="2 3">6100069499-17</strain>
    </source>
</reference>
<gene>
    <name evidence="2" type="ORF">C7G83_05820</name>
</gene>
<comment type="caution">
    <text evidence="2">The sequence shown here is derived from an EMBL/GenBank/DDBJ whole genome shotgun (WGS) entry which is preliminary data.</text>
</comment>
<dbReference type="RefSeq" id="WP_106876561.1">
    <property type="nucleotide sequence ID" value="NZ_PYEP01000002.1"/>
</dbReference>
<dbReference type="OrthoDB" id="6627027at2"/>
<feature type="chain" id="PRO_5015166162" evidence="1">
    <location>
        <begin position="23"/>
        <end position="473"/>
    </location>
</feature>
<dbReference type="EMBL" id="PYEP01000002">
    <property type="protein sequence ID" value="PSN08868.1"/>
    <property type="molecule type" value="Genomic_DNA"/>
</dbReference>
<evidence type="ECO:0000313" key="3">
    <source>
        <dbReference type="Proteomes" id="UP000240212"/>
    </source>
</evidence>
<evidence type="ECO:0000256" key="1">
    <source>
        <dbReference type="SAM" id="SignalP"/>
    </source>
</evidence>
<feature type="signal peptide" evidence="1">
    <location>
        <begin position="1"/>
        <end position="22"/>
    </location>
</feature>
<dbReference type="Proteomes" id="UP000240212">
    <property type="component" value="Unassembled WGS sequence"/>
</dbReference>
<name>A0A2P8VP58_9ENTR</name>